<proteinExistence type="inferred from homology"/>
<dbReference type="PRINTS" id="PR00139">
    <property type="entry name" value="ASNGLNASE"/>
</dbReference>
<keyword evidence="2 8" id="KW-0378">Hydrolase</keyword>
<feature type="binding site" evidence="5">
    <location>
        <begin position="89"/>
        <end position="90"/>
    </location>
    <ligand>
        <name>substrate</name>
    </ligand>
</feature>
<evidence type="ECO:0000313" key="9">
    <source>
        <dbReference type="Proteomes" id="UP000069632"/>
    </source>
</evidence>
<dbReference type="AlphaFoldDB" id="A0A128EGP8"/>
<feature type="domain" description="Asparaginase/glutaminase C-terminal" evidence="7">
    <location>
        <begin position="208"/>
        <end position="321"/>
    </location>
</feature>
<dbReference type="EMBL" id="FIZP01000005">
    <property type="protein sequence ID" value="CZE48036.1"/>
    <property type="molecule type" value="Genomic_DNA"/>
</dbReference>
<dbReference type="PANTHER" id="PTHR11707:SF28">
    <property type="entry name" value="60 KDA LYSOPHOSPHOLIPASE"/>
    <property type="match status" value="1"/>
</dbReference>
<evidence type="ECO:0000256" key="1">
    <source>
        <dbReference type="ARBA" id="ARBA00010518"/>
    </source>
</evidence>
<dbReference type="InterPro" id="IPR004550">
    <property type="entry name" value="AsnASE_II"/>
</dbReference>
<protein>
    <recommendedName>
        <fullName evidence="3">L-asparagine amidohydrolase</fullName>
    </recommendedName>
</protein>
<dbReference type="Pfam" id="PF00710">
    <property type="entry name" value="Asparaginase"/>
    <property type="match status" value="1"/>
</dbReference>
<evidence type="ECO:0000259" key="6">
    <source>
        <dbReference type="Pfam" id="PF00710"/>
    </source>
</evidence>
<dbReference type="Gene3D" id="3.40.50.40">
    <property type="match status" value="1"/>
</dbReference>
<dbReference type="CDD" id="cd08964">
    <property type="entry name" value="L-asparaginase_II"/>
    <property type="match status" value="1"/>
</dbReference>
<evidence type="ECO:0000256" key="5">
    <source>
        <dbReference type="PIRSR" id="PIRSR001220-2"/>
    </source>
</evidence>
<dbReference type="Gene3D" id="3.40.50.1170">
    <property type="entry name" value="L-asparaginase, N-terminal domain"/>
    <property type="match status" value="1"/>
</dbReference>
<dbReference type="InterPro" id="IPR027474">
    <property type="entry name" value="L-asparaginase_N"/>
</dbReference>
<dbReference type="InterPro" id="IPR036152">
    <property type="entry name" value="Asp/glu_Ase-like_sf"/>
</dbReference>
<dbReference type="InterPro" id="IPR006034">
    <property type="entry name" value="Asparaginase/glutaminase-like"/>
</dbReference>
<name>A0A128EGP8_9BACT</name>
<feature type="binding site" evidence="5">
    <location>
        <position position="57"/>
    </location>
    <ligand>
        <name>substrate</name>
    </ligand>
</feature>
<dbReference type="OrthoDB" id="9788068at2"/>
<dbReference type="PIRSF" id="PIRSF001220">
    <property type="entry name" value="L-ASNase_gatD"/>
    <property type="match status" value="1"/>
</dbReference>
<dbReference type="GO" id="GO:0004067">
    <property type="term" value="F:asparaginase activity"/>
    <property type="evidence" value="ECO:0007669"/>
    <property type="project" value="UniProtKB-UniRule"/>
</dbReference>
<evidence type="ECO:0000256" key="3">
    <source>
        <dbReference type="ARBA" id="ARBA00030414"/>
    </source>
</evidence>
<dbReference type="PIRSF" id="PIRSF500176">
    <property type="entry name" value="L_ASNase"/>
    <property type="match status" value="1"/>
</dbReference>
<dbReference type="InterPro" id="IPR037152">
    <property type="entry name" value="L-asparaginase_N_sf"/>
</dbReference>
<keyword evidence="9" id="KW-1185">Reference proteome</keyword>
<organism evidence="8 9">
    <name type="scientific">Campylobacter geochelonis</name>
    <dbReference type="NCBI Taxonomy" id="1780362"/>
    <lineage>
        <taxon>Bacteria</taxon>
        <taxon>Pseudomonadati</taxon>
        <taxon>Campylobacterota</taxon>
        <taxon>Epsilonproteobacteria</taxon>
        <taxon>Campylobacterales</taxon>
        <taxon>Campylobacteraceae</taxon>
        <taxon>Campylobacter</taxon>
    </lineage>
</organism>
<dbReference type="FunFam" id="3.40.50.1170:FF:000001">
    <property type="entry name" value="L-asparaginase 2"/>
    <property type="match status" value="1"/>
</dbReference>
<evidence type="ECO:0000313" key="8">
    <source>
        <dbReference type="EMBL" id="CZE48036.1"/>
    </source>
</evidence>
<gene>
    <name evidence="8" type="primary">ansB_2</name>
    <name evidence="8" type="ORF">ERS672216_01196</name>
</gene>
<dbReference type="PROSITE" id="PS51732">
    <property type="entry name" value="ASN_GLN_ASE_3"/>
    <property type="match status" value="1"/>
</dbReference>
<evidence type="ECO:0000259" key="7">
    <source>
        <dbReference type="Pfam" id="PF17763"/>
    </source>
</evidence>
<evidence type="ECO:0000256" key="2">
    <source>
        <dbReference type="ARBA" id="ARBA00022801"/>
    </source>
</evidence>
<feature type="active site" description="O-isoaspartyl threonine intermediate" evidence="4">
    <location>
        <position position="13"/>
    </location>
</feature>
<reference evidence="8 9" key="1">
    <citation type="submission" date="2016-02" db="EMBL/GenBank/DDBJ databases">
        <authorList>
            <consortium name="Pathogen Informatics"/>
        </authorList>
    </citation>
    <scope>NUCLEOTIDE SEQUENCE [LARGE SCALE GENOMIC DNA]</scope>
    <source>
        <strain evidence="8 9">RC20</strain>
    </source>
</reference>
<sequence length="324" mass="34672">MKPTISVGALGGTICMSAKNSGGGVKPSFSAEQLLEAVPKLSNLANFRAKTLFALASGSLKVENLIEVYHWAKKEVENGADGVVITQGTDSLEESAFLLNLLWDEQKPLVITGAMRNPDQISSDGAGNIYASVLTALDKNSHNRGVLVVFNNTIHSARWVHKSNTFALETFVSINAGIQGVIAEDEVKYINLASKRVIFKAPSGVLPKVSIVTSYMGECGCELKLLEDAKFNGVVVASFGAGHVSIDSMKVIESLKFPVVISSRTGSGVIAKKTYGYYGSEITLQESGCIMSGWLNPLQSRLLLIVLLANGKSKAEILETFDKI</sequence>
<dbReference type="SMART" id="SM00870">
    <property type="entry name" value="Asparaginase"/>
    <property type="match status" value="1"/>
</dbReference>
<dbReference type="GO" id="GO:0006528">
    <property type="term" value="P:asparagine metabolic process"/>
    <property type="evidence" value="ECO:0007669"/>
    <property type="project" value="InterPro"/>
</dbReference>
<dbReference type="InterPro" id="IPR040919">
    <property type="entry name" value="Asparaginase_C"/>
</dbReference>
<accession>A0A128EGP8</accession>
<dbReference type="InterPro" id="IPR027473">
    <property type="entry name" value="L-asparaginase_C"/>
</dbReference>
<dbReference type="SUPFAM" id="SSF53774">
    <property type="entry name" value="Glutaminase/Asparaginase"/>
    <property type="match status" value="1"/>
</dbReference>
<dbReference type="Pfam" id="PF17763">
    <property type="entry name" value="Asparaginase_C"/>
    <property type="match status" value="1"/>
</dbReference>
<dbReference type="Proteomes" id="UP000069632">
    <property type="component" value="Unassembled WGS sequence"/>
</dbReference>
<evidence type="ECO:0000256" key="4">
    <source>
        <dbReference type="PIRSR" id="PIRSR001220-1"/>
    </source>
</evidence>
<dbReference type="SFLD" id="SFLDS00057">
    <property type="entry name" value="Glutaminase/Asparaginase"/>
    <property type="match status" value="1"/>
</dbReference>
<dbReference type="PANTHER" id="PTHR11707">
    <property type="entry name" value="L-ASPARAGINASE"/>
    <property type="match status" value="1"/>
</dbReference>
<comment type="similarity">
    <text evidence="1">Belongs to the asparaginase 1 family.</text>
</comment>
<dbReference type="RefSeq" id="WP_075540281.1">
    <property type="nucleotide sequence ID" value="NZ_CP053844.1"/>
</dbReference>
<feature type="domain" description="L-asparaginase N-terminal" evidence="6">
    <location>
        <begin position="5"/>
        <end position="190"/>
    </location>
</feature>